<dbReference type="GeneID" id="89931676"/>
<comment type="similarity">
    <text evidence="10">Belongs to the DHHC palmitoyltransferase family.</text>
</comment>
<evidence type="ECO:0000256" key="6">
    <source>
        <dbReference type="ARBA" id="ARBA00023139"/>
    </source>
</evidence>
<dbReference type="PANTHER" id="PTHR22883">
    <property type="entry name" value="ZINC FINGER DHHC DOMAIN CONTAINING PROTEIN"/>
    <property type="match status" value="1"/>
</dbReference>
<feature type="transmembrane region" description="Helical" evidence="10">
    <location>
        <begin position="79"/>
        <end position="100"/>
    </location>
</feature>
<feature type="domain" description="Palmitoyltransferase DHHC" evidence="11">
    <location>
        <begin position="154"/>
        <end position="296"/>
    </location>
</feature>
<dbReference type="GO" id="GO:0019706">
    <property type="term" value="F:protein-cysteine S-palmitoyltransferase activity"/>
    <property type="evidence" value="ECO:0007669"/>
    <property type="project" value="UniProtKB-EC"/>
</dbReference>
<keyword evidence="4 10" id="KW-1133">Transmembrane helix</keyword>
<evidence type="ECO:0000256" key="10">
    <source>
        <dbReference type="RuleBase" id="RU079119"/>
    </source>
</evidence>
<dbReference type="GO" id="GO:0006612">
    <property type="term" value="P:protein targeting to membrane"/>
    <property type="evidence" value="ECO:0007669"/>
    <property type="project" value="TreeGrafter"/>
</dbReference>
<dbReference type="PROSITE" id="PS50216">
    <property type="entry name" value="DHHC"/>
    <property type="match status" value="1"/>
</dbReference>
<dbReference type="AlphaFoldDB" id="A0AAV9NVW4"/>
<keyword evidence="3 10" id="KW-0812">Transmembrane</keyword>
<protein>
    <recommendedName>
        <fullName evidence="10">Palmitoyltransferase</fullName>
        <ecNumber evidence="10">2.3.1.225</ecNumber>
    </recommendedName>
</protein>
<evidence type="ECO:0000313" key="12">
    <source>
        <dbReference type="EMBL" id="KAK5163951.1"/>
    </source>
</evidence>
<comment type="caution">
    <text evidence="12">The sequence shown here is derived from an EMBL/GenBank/DDBJ whole genome shotgun (WGS) entry which is preliminary data.</text>
</comment>
<dbReference type="EC" id="2.3.1.225" evidence="10"/>
<gene>
    <name evidence="12" type="primary">SWF1</name>
    <name evidence="12" type="ORF">LTR77_010347</name>
</gene>
<keyword evidence="2 10" id="KW-0808">Transferase</keyword>
<comment type="catalytic activity">
    <reaction evidence="9 10">
        <text>L-cysteinyl-[protein] + hexadecanoyl-CoA = S-hexadecanoyl-L-cysteinyl-[protein] + CoA</text>
        <dbReference type="Rhea" id="RHEA:36683"/>
        <dbReference type="Rhea" id="RHEA-COMP:10131"/>
        <dbReference type="Rhea" id="RHEA-COMP:11032"/>
        <dbReference type="ChEBI" id="CHEBI:29950"/>
        <dbReference type="ChEBI" id="CHEBI:57287"/>
        <dbReference type="ChEBI" id="CHEBI:57379"/>
        <dbReference type="ChEBI" id="CHEBI:74151"/>
        <dbReference type="EC" id="2.3.1.225"/>
    </reaction>
</comment>
<dbReference type="InterPro" id="IPR039859">
    <property type="entry name" value="PFA4/ZDH16/20/ERF2-like"/>
</dbReference>
<keyword evidence="8 10" id="KW-0012">Acyltransferase</keyword>
<keyword evidence="13" id="KW-1185">Reference proteome</keyword>
<dbReference type="EMBL" id="JAVRRT010000022">
    <property type="protein sequence ID" value="KAK5163951.1"/>
    <property type="molecule type" value="Genomic_DNA"/>
</dbReference>
<dbReference type="RefSeq" id="XP_064654315.1">
    <property type="nucleotide sequence ID" value="XM_064807568.1"/>
</dbReference>
<feature type="transmembrane region" description="Helical" evidence="10">
    <location>
        <begin position="6"/>
        <end position="29"/>
    </location>
</feature>
<keyword evidence="5 10" id="KW-0472">Membrane</keyword>
<evidence type="ECO:0000256" key="9">
    <source>
        <dbReference type="ARBA" id="ARBA00048048"/>
    </source>
</evidence>
<name>A0AAV9NVW4_9PEZI</name>
<dbReference type="GO" id="GO:0005794">
    <property type="term" value="C:Golgi apparatus"/>
    <property type="evidence" value="ECO:0007669"/>
    <property type="project" value="TreeGrafter"/>
</dbReference>
<evidence type="ECO:0000256" key="5">
    <source>
        <dbReference type="ARBA" id="ARBA00023136"/>
    </source>
</evidence>
<evidence type="ECO:0000259" key="11">
    <source>
        <dbReference type="Pfam" id="PF01529"/>
    </source>
</evidence>
<dbReference type="GO" id="GO:0016020">
    <property type="term" value="C:membrane"/>
    <property type="evidence" value="ECO:0007669"/>
    <property type="project" value="UniProtKB-SubCell"/>
</dbReference>
<proteinExistence type="inferred from homology"/>
<accession>A0AAV9NVW4</accession>
<evidence type="ECO:0000256" key="1">
    <source>
        <dbReference type="ARBA" id="ARBA00004141"/>
    </source>
</evidence>
<evidence type="ECO:0000256" key="2">
    <source>
        <dbReference type="ARBA" id="ARBA00022679"/>
    </source>
</evidence>
<feature type="transmembrane region" description="Helical" evidence="10">
    <location>
        <begin position="257"/>
        <end position="285"/>
    </location>
</feature>
<organism evidence="12 13">
    <name type="scientific">Saxophila tyrrhenica</name>
    <dbReference type="NCBI Taxonomy" id="1690608"/>
    <lineage>
        <taxon>Eukaryota</taxon>
        <taxon>Fungi</taxon>
        <taxon>Dikarya</taxon>
        <taxon>Ascomycota</taxon>
        <taxon>Pezizomycotina</taxon>
        <taxon>Dothideomycetes</taxon>
        <taxon>Dothideomycetidae</taxon>
        <taxon>Mycosphaerellales</taxon>
        <taxon>Extremaceae</taxon>
        <taxon>Saxophila</taxon>
    </lineage>
</organism>
<comment type="subcellular location">
    <subcellularLocation>
        <location evidence="1">Membrane</location>
        <topology evidence="1">Multi-pass membrane protein</topology>
    </subcellularLocation>
</comment>
<reference evidence="12 13" key="1">
    <citation type="submission" date="2023-08" db="EMBL/GenBank/DDBJ databases">
        <title>Black Yeasts Isolated from many extreme environments.</title>
        <authorList>
            <person name="Coleine C."/>
            <person name="Stajich J.E."/>
            <person name="Selbmann L."/>
        </authorList>
    </citation>
    <scope>NUCLEOTIDE SEQUENCE [LARGE SCALE GENOMIC DNA]</scope>
    <source>
        <strain evidence="12 13">CCFEE 5935</strain>
    </source>
</reference>
<keyword evidence="6" id="KW-0564">Palmitate</keyword>
<dbReference type="GO" id="GO:0005783">
    <property type="term" value="C:endoplasmic reticulum"/>
    <property type="evidence" value="ECO:0007669"/>
    <property type="project" value="TreeGrafter"/>
</dbReference>
<dbReference type="InterPro" id="IPR001594">
    <property type="entry name" value="Palmitoyltrfase_DHHC"/>
</dbReference>
<dbReference type="Pfam" id="PF01529">
    <property type="entry name" value="DHHC"/>
    <property type="match status" value="1"/>
</dbReference>
<feature type="transmembrane region" description="Helical" evidence="10">
    <location>
        <begin position="200"/>
        <end position="223"/>
    </location>
</feature>
<evidence type="ECO:0000256" key="7">
    <source>
        <dbReference type="ARBA" id="ARBA00023288"/>
    </source>
</evidence>
<evidence type="ECO:0000313" key="13">
    <source>
        <dbReference type="Proteomes" id="UP001337655"/>
    </source>
</evidence>
<evidence type="ECO:0000256" key="3">
    <source>
        <dbReference type="ARBA" id="ARBA00022692"/>
    </source>
</evidence>
<dbReference type="Proteomes" id="UP001337655">
    <property type="component" value="Unassembled WGS sequence"/>
</dbReference>
<evidence type="ECO:0000256" key="8">
    <source>
        <dbReference type="ARBA" id="ARBA00023315"/>
    </source>
</evidence>
<keyword evidence="7" id="KW-0449">Lipoprotein</keyword>
<sequence>MGVLLKIALAVGVLSFITFVALFGQLPALRKTPIGWLQRVLCLHIPNGMRAIDRHTTGGRITIKSKRLGRYLFYEKNPIVLIIFLALMTGSAVLFLWNAIPELPTRLIVPIPFLVSQPYLFTWLCVRHNDHYITPSNHTDRLHDYPYDDALFSANNICSTCNLTKPARSKHCSLCGTCVAMCDHHCPWINNCVGRGNYRYFLALLLSLGVMDLYGAYLSYWLLQPWFKLHRGGGFFTQQYWDDTFQVMVIAINAGGLSIAGVGMLTIATAALPFGLLGYHCYLIWAGMTTNESQKWADLREDMADGFCFKGSREELRTHQRLRKYGHGSAGHANGGGNPALHAWSDETEVHIPWPVSSDQIVVRTMDGRPPRGQEALWRQVWSLNDVENLYDLGGWDNFAHMLKGN</sequence>
<evidence type="ECO:0000256" key="4">
    <source>
        <dbReference type="ARBA" id="ARBA00022989"/>
    </source>
</evidence>
<dbReference type="PANTHER" id="PTHR22883:SF480">
    <property type="entry name" value="PALMITOYLTRANSFERASE SWF1"/>
    <property type="match status" value="1"/>
</dbReference>
<comment type="domain">
    <text evidence="10">The DHHC domain is required for palmitoyltransferase activity.</text>
</comment>